<dbReference type="EMBL" id="PDOF01000002">
    <property type="protein sequence ID" value="PYZ96683.1"/>
    <property type="molecule type" value="Genomic_DNA"/>
</dbReference>
<dbReference type="InterPro" id="IPR007837">
    <property type="entry name" value="DinB"/>
</dbReference>
<evidence type="ECO:0000256" key="4">
    <source>
        <dbReference type="SAM" id="Coils"/>
    </source>
</evidence>
<dbReference type="OrthoDB" id="2427314at2"/>
<feature type="binding site" evidence="3">
    <location>
        <position position="143"/>
    </location>
    <ligand>
        <name>a divalent metal cation</name>
        <dbReference type="ChEBI" id="CHEBI:60240"/>
    </ligand>
</feature>
<evidence type="ECO:0000313" key="6">
    <source>
        <dbReference type="Proteomes" id="UP000248066"/>
    </source>
</evidence>
<feature type="binding site" evidence="3">
    <location>
        <position position="139"/>
    </location>
    <ligand>
        <name>a divalent metal cation</name>
        <dbReference type="ChEBI" id="CHEBI:60240"/>
    </ligand>
</feature>
<evidence type="ECO:0000256" key="1">
    <source>
        <dbReference type="ARBA" id="ARBA00008635"/>
    </source>
</evidence>
<feature type="coiled-coil region" evidence="4">
    <location>
        <begin position="67"/>
        <end position="94"/>
    </location>
</feature>
<dbReference type="Pfam" id="PF05163">
    <property type="entry name" value="DinB"/>
    <property type="match status" value="1"/>
</dbReference>
<accession>A0A2W0H4C9</accession>
<comment type="caution">
    <text evidence="5">The sequence shown here is derived from an EMBL/GenBank/DDBJ whole genome shotgun (WGS) entry which is preliminary data.</text>
</comment>
<sequence>MRQMNAADILRNDLLAELETGIRSMEGLLRKVEAKDWDYQPADKMRSLKELAKHIVSIPEVDLHIFQEKEQAAIQELEAKYDQLESGEDMIKAMHQGFEEYKAFYLSLSEQDFLTKKTKPFYLEEGETQARWLVEEISHLFHHRGQFFNYMKQLGYDVTMFDLYV</sequence>
<evidence type="ECO:0000256" key="2">
    <source>
        <dbReference type="ARBA" id="ARBA00022723"/>
    </source>
</evidence>
<dbReference type="AlphaFoldDB" id="A0A2W0H4C9"/>
<dbReference type="GO" id="GO:0046872">
    <property type="term" value="F:metal ion binding"/>
    <property type="evidence" value="ECO:0007669"/>
    <property type="project" value="UniProtKB-KW"/>
</dbReference>
<keyword evidence="2 3" id="KW-0479">Metal-binding</keyword>
<keyword evidence="4" id="KW-0175">Coiled coil</keyword>
<reference evidence="5 6" key="1">
    <citation type="submission" date="2017-10" db="EMBL/GenBank/DDBJ databases">
        <title>Bacillus sp. nov., a halophilic bacterium isolated from a Yangshapao Lake.</title>
        <authorList>
            <person name="Wang H."/>
        </authorList>
    </citation>
    <scope>NUCLEOTIDE SEQUENCE [LARGE SCALE GENOMIC DNA]</scope>
    <source>
        <strain evidence="5 6">YSP-3</strain>
    </source>
</reference>
<evidence type="ECO:0000313" key="5">
    <source>
        <dbReference type="EMBL" id="PYZ96683.1"/>
    </source>
</evidence>
<feature type="binding site" evidence="3">
    <location>
        <position position="54"/>
    </location>
    <ligand>
        <name>a divalent metal cation</name>
        <dbReference type="ChEBI" id="CHEBI:60240"/>
    </ligand>
</feature>
<dbReference type="Proteomes" id="UP000248066">
    <property type="component" value="Unassembled WGS sequence"/>
</dbReference>
<gene>
    <name evidence="5" type="ORF">CR205_13365</name>
</gene>
<proteinExistence type="inferred from homology"/>
<evidence type="ECO:0000256" key="3">
    <source>
        <dbReference type="PIRSR" id="PIRSR607837-1"/>
    </source>
</evidence>
<protein>
    <submittedName>
        <fullName evidence="5">Damage-inducible protein DinB</fullName>
    </submittedName>
</protein>
<dbReference type="InterPro" id="IPR034660">
    <property type="entry name" value="DinB/YfiT-like"/>
</dbReference>
<keyword evidence="6" id="KW-1185">Reference proteome</keyword>
<dbReference type="Gene3D" id="1.20.120.450">
    <property type="entry name" value="dinb family like domain"/>
    <property type="match status" value="1"/>
</dbReference>
<dbReference type="SUPFAM" id="SSF109854">
    <property type="entry name" value="DinB/YfiT-like putative metalloenzymes"/>
    <property type="match status" value="1"/>
</dbReference>
<comment type="similarity">
    <text evidence="1">Belongs to the DinB family.</text>
</comment>
<name>A0A2W0H4C9_9BACI</name>
<organism evidence="5 6">
    <name type="scientific">Alteribacter lacisalsi</name>
    <dbReference type="NCBI Taxonomy" id="2045244"/>
    <lineage>
        <taxon>Bacteria</taxon>
        <taxon>Bacillati</taxon>
        <taxon>Bacillota</taxon>
        <taxon>Bacilli</taxon>
        <taxon>Bacillales</taxon>
        <taxon>Bacillaceae</taxon>
        <taxon>Alteribacter</taxon>
    </lineage>
</organism>